<name>A0A9Q0EW14_9TELE</name>
<evidence type="ECO:0000259" key="8">
    <source>
        <dbReference type="Pfam" id="PF04893"/>
    </source>
</evidence>
<comment type="caution">
    <text evidence="10">The sequence shown here is derived from an EMBL/GenBank/DDBJ whole genome shotgun (WGS) entry which is preliminary data.</text>
</comment>
<dbReference type="AlphaFoldDB" id="A0A9Q0EW14"/>
<dbReference type="GO" id="GO:0000139">
    <property type="term" value="C:Golgi membrane"/>
    <property type="evidence" value="ECO:0007669"/>
    <property type="project" value="UniProtKB-SubCell"/>
</dbReference>
<feature type="transmembrane region" description="Helical" evidence="6">
    <location>
        <begin position="121"/>
        <end position="138"/>
    </location>
</feature>
<keyword evidence="5 6" id="KW-0472">Membrane</keyword>
<keyword evidence="4 6" id="KW-1133">Transmembrane helix</keyword>
<dbReference type="PANTHER" id="PTHR21236">
    <property type="entry name" value="GOLGI MEMBRANE PROTEIN YIP1"/>
    <property type="match status" value="1"/>
</dbReference>
<dbReference type="EMBL" id="JANIIK010000254">
    <property type="protein sequence ID" value="KAJ3583570.1"/>
    <property type="molecule type" value="Genomic_DNA"/>
</dbReference>
<keyword evidence="3 6" id="KW-0812">Transmembrane</keyword>
<gene>
    <name evidence="9" type="ORF">NHX12_016862</name>
    <name evidence="10" type="ORF">NHX12_019770</name>
</gene>
<dbReference type="InterPro" id="IPR006977">
    <property type="entry name" value="Yip1_dom"/>
</dbReference>
<dbReference type="EMBL" id="JANIIK010000035">
    <property type="protein sequence ID" value="KAJ3613523.1"/>
    <property type="molecule type" value="Genomic_DNA"/>
</dbReference>
<feature type="transmembrane region" description="Helical" evidence="6">
    <location>
        <begin position="200"/>
        <end position="221"/>
    </location>
</feature>
<keyword evidence="11" id="KW-1185">Reference proteome</keyword>
<protein>
    <recommendedName>
        <fullName evidence="6">Protein YIPF</fullName>
    </recommendedName>
</protein>
<proteinExistence type="inferred from homology"/>
<feature type="region of interest" description="Disordered" evidence="7">
    <location>
        <begin position="28"/>
        <end position="47"/>
    </location>
</feature>
<evidence type="ECO:0000256" key="6">
    <source>
        <dbReference type="RuleBase" id="RU361264"/>
    </source>
</evidence>
<evidence type="ECO:0000313" key="9">
    <source>
        <dbReference type="EMBL" id="KAJ3583570.1"/>
    </source>
</evidence>
<comment type="similarity">
    <text evidence="2 6">Belongs to the YIP1 family.</text>
</comment>
<comment type="subcellular location">
    <subcellularLocation>
        <location evidence="6">Golgi apparatus membrane</location>
        <topology evidence="6">Multi-pass membrane protein</topology>
    </subcellularLocation>
    <subcellularLocation>
        <location evidence="1">Membrane</location>
        <topology evidence="1">Multi-pass membrane protein</topology>
    </subcellularLocation>
</comment>
<feature type="domain" description="Yip1" evidence="8">
    <location>
        <begin position="105"/>
        <end position="248"/>
    </location>
</feature>
<dbReference type="GO" id="GO:0048280">
    <property type="term" value="P:vesicle fusion with Golgi apparatus"/>
    <property type="evidence" value="ECO:0007669"/>
    <property type="project" value="TreeGrafter"/>
</dbReference>
<reference evidence="10" key="1">
    <citation type="submission" date="2022-07" db="EMBL/GenBank/DDBJ databases">
        <title>Chromosome-level genome of Muraenolepis orangiensis.</title>
        <authorList>
            <person name="Kim J."/>
        </authorList>
    </citation>
    <scope>NUCLEOTIDE SEQUENCE</scope>
    <source>
        <strain evidence="10">KU_S4_2022</strain>
        <tissue evidence="10">Muscle</tissue>
    </source>
</reference>
<dbReference type="GO" id="GO:0006888">
    <property type="term" value="P:endoplasmic reticulum to Golgi vesicle-mediated transport"/>
    <property type="evidence" value="ECO:0007669"/>
    <property type="project" value="InterPro"/>
</dbReference>
<evidence type="ECO:0000256" key="1">
    <source>
        <dbReference type="ARBA" id="ARBA00004141"/>
    </source>
</evidence>
<evidence type="ECO:0000313" key="11">
    <source>
        <dbReference type="Proteomes" id="UP001148018"/>
    </source>
</evidence>
<evidence type="ECO:0000256" key="7">
    <source>
        <dbReference type="SAM" id="MobiDB-lite"/>
    </source>
</evidence>
<dbReference type="OrthoDB" id="440385at2759"/>
<sequence length="251" mass="26885">MGDFPQSDQDFYSSGFYVDDQGQTGAYTYDPWDGTHLEYPQQGAENTLPGLPDPCLATGQTHQPPWGETGTLGGSDGDYYEEEPPLLEELGINFDHIWQKTLTVLNPLKAADGSIMSETDLTGPVLFCVALGANLLMAGKVHFGYIYGISGMSCVGLYLLLNMMSVLAVSCGCVASILGYCLLPMVVLSAIAVLVSLQGYLGSLLALLVVGWCSMSASKIFISTLAMEDQQLLVAYPCALLYGVFALLTVF</sequence>
<feature type="transmembrane region" description="Helical" evidence="6">
    <location>
        <begin position="233"/>
        <end position="250"/>
    </location>
</feature>
<evidence type="ECO:0000256" key="3">
    <source>
        <dbReference type="ARBA" id="ARBA00022692"/>
    </source>
</evidence>
<dbReference type="Proteomes" id="UP001148018">
    <property type="component" value="Unassembled WGS sequence"/>
</dbReference>
<evidence type="ECO:0000313" key="10">
    <source>
        <dbReference type="EMBL" id="KAJ3613523.1"/>
    </source>
</evidence>
<organism evidence="10 11">
    <name type="scientific">Muraenolepis orangiensis</name>
    <name type="common">Patagonian moray cod</name>
    <dbReference type="NCBI Taxonomy" id="630683"/>
    <lineage>
        <taxon>Eukaryota</taxon>
        <taxon>Metazoa</taxon>
        <taxon>Chordata</taxon>
        <taxon>Craniata</taxon>
        <taxon>Vertebrata</taxon>
        <taxon>Euteleostomi</taxon>
        <taxon>Actinopterygii</taxon>
        <taxon>Neopterygii</taxon>
        <taxon>Teleostei</taxon>
        <taxon>Neoteleostei</taxon>
        <taxon>Acanthomorphata</taxon>
        <taxon>Zeiogadaria</taxon>
        <taxon>Gadariae</taxon>
        <taxon>Gadiformes</taxon>
        <taxon>Muraenolepidoidei</taxon>
        <taxon>Muraenolepididae</taxon>
        <taxon>Muraenolepis</taxon>
    </lineage>
</organism>
<accession>A0A9Q0EW14</accession>
<evidence type="ECO:0000256" key="4">
    <source>
        <dbReference type="ARBA" id="ARBA00022989"/>
    </source>
</evidence>
<dbReference type="PANTHER" id="PTHR21236:SF5">
    <property type="entry name" value="PROTEIN YIPF7"/>
    <property type="match status" value="1"/>
</dbReference>
<dbReference type="Pfam" id="PF04893">
    <property type="entry name" value="Yip1"/>
    <property type="match status" value="1"/>
</dbReference>
<comment type="caution">
    <text evidence="6">Lacks conserved residue(s) required for the propagation of feature annotation.</text>
</comment>
<dbReference type="InterPro" id="IPR045231">
    <property type="entry name" value="Yip1/4-like"/>
</dbReference>
<evidence type="ECO:0000256" key="5">
    <source>
        <dbReference type="ARBA" id="ARBA00023136"/>
    </source>
</evidence>
<evidence type="ECO:0000256" key="2">
    <source>
        <dbReference type="ARBA" id="ARBA00010596"/>
    </source>
</evidence>
<dbReference type="GO" id="GO:0005802">
    <property type="term" value="C:trans-Golgi network"/>
    <property type="evidence" value="ECO:0007669"/>
    <property type="project" value="TreeGrafter"/>
</dbReference>